<reference evidence="1 2" key="1">
    <citation type="journal article" date="2010" name="Nat. Biotechnol.">
        <title>Genome sequence of the model mushroom Schizophyllum commune.</title>
        <authorList>
            <person name="Ohm R.A."/>
            <person name="de Jong J.F."/>
            <person name="Lugones L.G."/>
            <person name="Aerts A."/>
            <person name="Kothe E."/>
            <person name="Stajich J.E."/>
            <person name="de Vries R.P."/>
            <person name="Record E."/>
            <person name="Levasseur A."/>
            <person name="Baker S.E."/>
            <person name="Bartholomew K.A."/>
            <person name="Coutinho P.M."/>
            <person name="Erdmann S."/>
            <person name="Fowler T.J."/>
            <person name="Gathman A.C."/>
            <person name="Lombard V."/>
            <person name="Henrissat B."/>
            <person name="Knabe N."/>
            <person name="Kuees U."/>
            <person name="Lilly W.W."/>
            <person name="Lindquist E."/>
            <person name="Lucas S."/>
            <person name="Magnuson J.K."/>
            <person name="Piumi F."/>
            <person name="Raudaskoski M."/>
            <person name="Salamov A."/>
            <person name="Schmutz J."/>
            <person name="Schwarze F.W.M.R."/>
            <person name="vanKuyk P.A."/>
            <person name="Horton J.S."/>
            <person name="Grigoriev I.V."/>
            <person name="Woesten H.A.B."/>
        </authorList>
    </citation>
    <scope>NUCLEOTIDE SEQUENCE [LARGE SCALE GENOMIC DNA]</scope>
    <source>
        <strain evidence="2">H4-8 / FGSC 9210</strain>
    </source>
</reference>
<dbReference type="EMBL" id="GL377306">
    <property type="protein sequence ID" value="EFI96935.1"/>
    <property type="molecule type" value="Genomic_DNA"/>
</dbReference>
<dbReference type="GeneID" id="9589920"/>
<dbReference type="HOGENOM" id="CLU_033268_0_0_1"/>
<gene>
    <name evidence="1" type="ORF">SCHCODRAFT_109154</name>
</gene>
<feature type="non-terminal residue" evidence="1">
    <location>
        <position position="486"/>
    </location>
</feature>
<sequence>MCSDYSRVPRGPITLIPPDVLLEIFDACRIVHEDTSEDPSSVHGLSVRAGPPAIAAVCQGWRDLAVHTPTLWTDVHIKLWSNNLSSATRLLRVILARSAELPLSISMRSFEIEPDAPEAVEPLVNALLEQSARWSRLDVCVSEEVFHLLLPAQGRLPQLRSLRSRILYRMTTRLDWAPFRDLFRDCPALVDVEHWGPKLDFPWEQLVRLSLKGHPPPGALERTTRARVLHLMEHPIEASSYDKHLWENALHLERPKLEKLAIRIVRRLRCVRAPNLTDCHILKSMMSPEDLGAVTKYVLAESLRLTTLSIAVQPPIAQELSELLAHCPALCLLQLRLVPISWEPTYTVHHNTAAYSSALSLLIIHRDHPVLLPALRHLRLMMDYVLSADAFASLVDIFQSRSAAPDDIAVSLQSLELRIRSGREVDLTEGISDLDVQLQSCRVEGLPAVSIYQELINENRTSLRRIWLEVSYRLQRMRTKQVITVC</sequence>
<dbReference type="OMA" id="FVTHSEC"/>
<organism evidence="2">
    <name type="scientific">Schizophyllum commune (strain H4-8 / FGSC 9210)</name>
    <name type="common">Split gill fungus</name>
    <dbReference type="NCBI Taxonomy" id="578458"/>
    <lineage>
        <taxon>Eukaryota</taxon>
        <taxon>Fungi</taxon>
        <taxon>Dikarya</taxon>
        <taxon>Basidiomycota</taxon>
        <taxon>Agaricomycotina</taxon>
        <taxon>Agaricomycetes</taxon>
        <taxon>Agaricomycetidae</taxon>
        <taxon>Agaricales</taxon>
        <taxon>Schizophyllaceae</taxon>
        <taxon>Schizophyllum</taxon>
    </lineage>
</organism>
<evidence type="ECO:0000313" key="1">
    <source>
        <dbReference type="EMBL" id="EFI96935.1"/>
    </source>
</evidence>
<dbReference type="RefSeq" id="XP_003031838.1">
    <property type="nucleotide sequence ID" value="XM_003031792.1"/>
</dbReference>
<dbReference type="VEuPathDB" id="FungiDB:SCHCODRAFT_02625733"/>
<dbReference type="KEGG" id="scm:SCHCO_02625733"/>
<keyword evidence="2" id="KW-1185">Reference proteome</keyword>
<dbReference type="InParanoid" id="D8Q5A4"/>
<accession>D8Q5A4</accession>
<proteinExistence type="predicted"/>
<dbReference type="AlphaFoldDB" id="D8Q5A4"/>
<protein>
    <submittedName>
        <fullName evidence="1">Uncharacterized protein</fullName>
    </submittedName>
</protein>
<dbReference type="eggNOG" id="ENOG502RBPY">
    <property type="taxonomic scope" value="Eukaryota"/>
</dbReference>
<evidence type="ECO:0000313" key="2">
    <source>
        <dbReference type="Proteomes" id="UP000007431"/>
    </source>
</evidence>
<name>D8Q5A4_SCHCM</name>
<dbReference type="OrthoDB" id="3365698at2759"/>
<dbReference type="Proteomes" id="UP000007431">
    <property type="component" value="Unassembled WGS sequence"/>
</dbReference>